<dbReference type="Pfam" id="PF00003">
    <property type="entry name" value="7tm_3"/>
    <property type="match status" value="1"/>
</dbReference>
<dbReference type="PANTHER" id="PTHR24061">
    <property type="entry name" value="CALCIUM-SENSING RECEPTOR-RELATED"/>
    <property type="match status" value="1"/>
</dbReference>
<accession>A0A674BBT9</accession>
<evidence type="ECO:0000256" key="1">
    <source>
        <dbReference type="ARBA" id="ARBA00004651"/>
    </source>
</evidence>
<gene>
    <name evidence="13" type="primary">LOC115168277</name>
</gene>
<dbReference type="Gene3D" id="3.40.50.2300">
    <property type="match status" value="2"/>
</dbReference>
<protein>
    <submittedName>
        <fullName evidence="13">Taste receptor, type 1, member 1</fullName>
    </submittedName>
</protein>
<feature type="transmembrane region" description="Helical" evidence="11">
    <location>
        <begin position="395"/>
        <end position="415"/>
    </location>
</feature>
<dbReference type="InterPro" id="IPR000068">
    <property type="entry name" value="GPCR_3_Ca_sens_rcpt-rel"/>
</dbReference>
<dbReference type="PROSITE" id="PS50259">
    <property type="entry name" value="G_PROTEIN_RECEP_F3_4"/>
    <property type="match status" value="1"/>
</dbReference>
<dbReference type="Proteomes" id="UP000472277">
    <property type="component" value="Chromosome 30"/>
</dbReference>
<dbReference type="SUPFAM" id="SSF53822">
    <property type="entry name" value="Periplasmic binding protein-like I"/>
    <property type="match status" value="1"/>
</dbReference>
<dbReference type="PANTHER" id="PTHR24061:SF3">
    <property type="entry name" value="TASTE RECEPTOR TYPE 1 MEMBER 1"/>
    <property type="match status" value="1"/>
</dbReference>
<keyword evidence="10" id="KW-0807">Transducer</keyword>
<feature type="domain" description="G-protein coupled receptors family 3 profile" evidence="12">
    <location>
        <begin position="200"/>
        <end position="465"/>
    </location>
</feature>
<evidence type="ECO:0000256" key="5">
    <source>
        <dbReference type="ARBA" id="ARBA00022989"/>
    </source>
</evidence>
<dbReference type="InterPro" id="IPR000337">
    <property type="entry name" value="GPCR_3"/>
</dbReference>
<feature type="transmembrane region" description="Helical" evidence="11">
    <location>
        <begin position="238"/>
        <end position="259"/>
    </location>
</feature>
<sequence length="473" mass="51838">MVWIGTEDWSVATLVSGIPGIHTIGTVLGISIKYTAIAGFEEFESHAVPKLLSGTSNGTMDLSVECLQNTDLSSMAAKNFSLGDYDIKSSYNVYKAVYAVAHALHQALGCGLGECQKSEVLPWQEVPPSICSPECPKGHRKLQTGQHKCCFDCLACAAHNFLNKTGSTRCQKCELYQWSPAESEVCLDRTVLLLAWGGPLSIALLLLLALTLLMTLGTGGIFLLNLGTPVVKSAGGHTCLVMLLALTAAAASALCHFGFPSRTDCLLKQPLFVFSFTMCLACVTVRSFQVVCIFKLSSKLPRAYDTWAKNHGPEVTVLVVSMTVLLISVIRVTLNPPYPSQDVDFYSDSIVTECSNTLSFWAMIELAYVSLLSTLCFSFSYMGKDLPANYNEAKCITFSLMIYMISWISFFTIYFVSRGEFAMAMHVLAIVSSVLGILGGYFMPKVYIMVLRPQMNTTAHFQNCIQMYTMNKD</sequence>
<dbReference type="InterPro" id="IPR017979">
    <property type="entry name" value="GPCR_3_CS"/>
</dbReference>
<keyword evidence="6" id="KW-0297">G-protein coupled receptor</keyword>
<dbReference type="InterPro" id="IPR001828">
    <property type="entry name" value="ANF_lig-bd_rcpt"/>
</dbReference>
<evidence type="ECO:0000256" key="10">
    <source>
        <dbReference type="ARBA" id="ARBA00023224"/>
    </source>
</evidence>
<comment type="subcellular location">
    <subcellularLocation>
        <location evidence="1">Cell membrane</location>
        <topology evidence="1">Multi-pass membrane protein</topology>
    </subcellularLocation>
</comment>
<keyword evidence="14" id="KW-1185">Reference proteome</keyword>
<dbReference type="FunFam" id="2.10.50.30:FF:000004">
    <property type="entry name" value="Taste receptor type 1 member 3-like protein"/>
    <property type="match status" value="1"/>
</dbReference>
<feature type="transmembrane region" description="Helical" evidence="11">
    <location>
        <begin position="421"/>
        <end position="442"/>
    </location>
</feature>
<dbReference type="GeneTree" id="ENSGT00940000166394"/>
<dbReference type="InterPro" id="IPR038550">
    <property type="entry name" value="GPCR_3_9-Cys_sf"/>
</dbReference>
<keyword evidence="2" id="KW-1003">Cell membrane</keyword>
<keyword evidence="5 11" id="KW-1133">Transmembrane helix</keyword>
<evidence type="ECO:0000256" key="3">
    <source>
        <dbReference type="ARBA" id="ARBA00022692"/>
    </source>
</evidence>
<evidence type="ECO:0000313" key="13">
    <source>
        <dbReference type="Ensembl" id="ENSSTUP00000068899.1"/>
    </source>
</evidence>
<dbReference type="InterPro" id="IPR028082">
    <property type="entry name" value="Peripla_BP_I"/>
</dbReference>
<dbReference type="AlphaFoldDB" id="A0A674BBT9"/>
<keyword evidence="8" id="KW-0675">Receptor</keyword>
<dbReference type="PRINTS" id="PR00248">
    <property type="entry name" value="GPCRMGR"/>
</dbReference>
<evidence type="ECO:0000256" key="6">
    <source>
        <dbReference type="ARBA" id="ARBA00023040"/>
    </source>
</evidence>
<dbReference type="PROSITE" id="PS00981">
    <property type="entry name" value="G_PROTEIN_RECEP_F3_3"/>
    <property type="match status" value="1"/>
</dbReference>
<dbReference type="InterPro" id="IPR017978">
    <property type="entry name" value="GPCR_3_C"/>
</dbReference>
<dbReference type="GO" id="GO:0005886">
    <property type="term" value="C:plasma membrane"/>
    <property type="evidence" value="ECO:0007669"/>
    <property type="project" value="UniProtKB-SubCell"/>
</dbReference>
<name>A0A674BBT9_SALTR</name>
<evidence type="ECO:0000256" key="2">
    <source>
        <dbReference type="ARBA" id="ARBA00022475"/>
    </source>
</evidence>
<feature type="transmembrane region" description="Helical" evidence="11">
    <location>
        <begin position="315"/>
        <end position="338"/>
    </location>
</feature>
<feature type="transmembrane region" description="Helical" evidence="11">
    <location>
        <begin position="358"/>
        <end position="383"/>
    </location>
</feature>
<organism evidence="13 14">
    <name type="scientific">Salmo trutta</name>
    <name type="common">Brown trout</name>
    <dbReference type="NCBI Taxonomy" id="8032"/>
    <lineage>
        <taxon>Eukaryota</taxon>
        <taxon>Metazoa</taxon>
        <taxon>Chordata</taxon>
        <taxon>Craniata</taxon>
        <taxon>Vertebrata</taxon>
        <taxon>Euteleostomi</taxon>
        <taxon>Actinopterygii</taxon>
        <taxon>Neopterygii</taxon>
        <taxon>Teleostei</taxon>
        <taxon>Protacanthopterygii</taxon>
        <taxon>Salmoniformes</taxon>
        <taxon>Salmonidae</taxon>
        <taxon>Salmoninae</taxon>
        <taxon>Salmo</taxon>
    </lineage>
</organism>
<dbReference type="GO" id="GO:0004930">
    <property type="term" value="F:G protein-coupled receptor activity"/>
    <property type="evidence" value="ECO:0007669"/>
    <property type="project" value="UniProtKB-KW"/>
</dbReference>
<feature type="transmembrane region" description="Helical" evidence="11">
    <location>
        <begin position="193"/>
        <end position="226"/>
    </location>
</feature>
<evidence type="ECO:0000256" key="7">
    <source>
        <dbReference type="ARBA" id="ARBA00023136"/>
    </source>
</evidence>
<evidence type="ECO:0000256" key="8">
    <source>
        <dbReference type="ARBA" id="ARBA00023170"/>
    </source>
</evidence>
<evidence type="ECO:0000256" key="11">
    <source>
        <dbReference type="SAM" id="Phobius"/>
    </source>
</evidence>
<reference evidence="13" key="1">
    <citation type="submission" date="2025-08" db="UniProtKB">
        <authorList>
            <consortium name="Ensembl"/>
        </authorList>
    </citation>
    <scope>IDENTIFICATION</scope>
</reference>
<keyword evidence="9" id="KW-0325">Glycoprotein</keyword>
<evidence type="ECO:0000256" key="9">
    <source>
        <dbReference type="ARBA" id="ARBA00023180"/>
    </source>
</evidence>
<dbReference type="Ensembl" id="ENSSTUT00000073175.1">
    <property type="protein sequence ID" value="ENSSTUP00000068899.1"/>
    <property type="gene ID" value="ENSSTUG00000030130.1"/>
</dbReference>
<dbReference type="Pfam" id="PF01094">
    <property type="entry name" value="ANF_receptor"/>
    <property type="match status" value="1"/>
</dbReference>
<dbReference type="Pfam" id="PF07562">
    <property type="entry name" value="NCD3G"/>
    <property type="match status" value="1"/>
</dbReference>
<reference evidence="13" key="2">
    <citation type="submission" date="2025-09" db="UniProtKB">
        <authorList>
            <consortium name="Ensembl"/>
        </authorList>
    </citation>
    <scope>IDENTIFICATION</scope>
</reference>
<keyword evidence="4" id="KW-0732">Signal</keyword>
<dbReference type="Gene3D" id="2.10.50.30">
    <property type="entry name" value="GPCR, family 3, nine cysteines domain"/>
    <property type="match status" value="1"/>
</dbReference>
<keyword evidence="3 11" id="KW-0812">Transmembrane</keyword>
<proteinExistence type="predicted"/>
<dbReference type="InterPro" id="IPR011500">
    <property type="entry name" value="GPCR_3_9-Cys_dom"/>
</dbReference>
<keyword evidence="7 11" id="KW-0472">Membrane</keyword>
<evidence type="ECO:0000259" key="12">
    <source>
        <dbReference type="PROSITE" id="PS50259"/>
    </source>
</evidence>
<feature type="transmembrane region" description="Helical" evidence="11">
    <location>
        <begin position="271"/>
        <end position="294"/>
    </location>
</feature>
<evidence type="ECO:0000256" key="4">
    <source>
        <dbReference type="ARBA" id="ARBA00022729"/>
    </source>
</evidence>
<evidence type="ECO:0000313" key="14">
    <source>
        <dbReference type="Proteomes" id="UP000472277"/>
    </source>
</evidence>